<evidence type="ECO:0000256" key="1">
    <source>
        <dbReference type="ARBA" id="ARBA00004651"/>
    </source>
</evidence>
<dbReference type="SUPFAM" id="SSF103473">
    <property type="entry name" value="MFS general substrate transporter"/>
    <property type="match status" value="1"/>
</dbReference>
<feature type="transmembrane region" description="Helical" evidence="8">
    <location>
        <begin position="532"/>
        <end position="549"/>
    </location>
</feature>
<sequence>MSQQAGLVLLSAPRVSSSDVRAAATTAITERQSRSTETSNRTAPVVGDEATSTGDLSATTIGMTMMSLCLSVLLSALDLTIVTPAIPAIVGSFRSVSGYIWIGSAFILAQTAITPVWGTVADIWGRKPIVLIANATFFVGSLLCAVAPHMNALLVGRVIQGLGASGMGTMVNVIICDMFSLRDRGLYLAITSVVWAIGSGVGPVIGGVFTTRLNWRWCFWINLPIGAVVFVALLFFLKVPTPNTPVLAGLKAIDWVGSVLIIGAALMILLGLDFGDVTYPWSSAMVICLLVFGGVAVAVFLVNEWRFANNPVIPLRLFSNRSSVASYGVFALNFYVFVGFAYYLPLYSQSVLGAGALNSGVHLLPLVVSCSLAAAFAGVFIQRTGKYLYIMYVSQITLTLGVGLFIYLEFEEDLTRLFVFEILVGVGVGMNIEAPVLAAQATTTAHDTAAVIATMGFLRSIATAISIVVGGVIFQNQMNAANPGLVSQIGNQLASQFNGDQALAKVELINRLEVGEKLYVERTYFDALRKVWIMYTAISGLSLILNLLVRAHHLSTETSEAILGADRNNLSARSRGALSSETPVELAEARREAS</sequence>
<evidence type="ECO:0000256" key="2">
    <source>
        <dbReference type="ARBA" id="ARBA00007520"/>
    </source>
</evidence>
<feature type="transmembrane region" description="Helical" evidence="8">
    <location>
        <begin position="363"/>
        <end position="381"/>
    </location>
</feature>
<dbReference type="Gene3D" id="1.20.1720.10">
    <property type="entry name" value="Multidrug resistance protein D"/>
    <property type="match status" value="1"/>
</dbReference>
<dbReference type="PANTHER" id="PTHR23501">
    <property type="entry name" value="MAJOR FACILITATOR SUPERFAMILY"/>
    <property type="match status" value="1"/>
</dbReference>
<accession>A0A2T2N3R0</accession>
<gene>
    <name evidence="10" type="ORF">BS50DRAFT_614491</name>
</gene>
<dbReference type="Proteomes" id="UP000240883">
    <property type="component" value="Unassembled WGS sequence"/>
</dbReference>
<dbReference type="PRINTS" id="PR01036">
    <property type="entry name" value="TCRTETB"/>
</dbReference>
<dbReference type="CDD" id="cd17502">
    <property type="entry name" value="MFS_Azr1_MDR_like"/>
    <property type="match status" value="1"/>
</dbReference>
<evidence type="ECO:0000256" key="4">
    <source>
        <dbReference type="ARBA" id="ARBA00022692"/>
    </source>
</evidence>
<feature type="transmembrane region" description="Helical" evidence="8">
    <location>
        <begin position="96"/>
        <end position="117"/>
    </location>
</feature>
<comment type="subcellular location">
    <subcellularLocation>
        <location evidence="1">Cell membrane</location>
        <topology evidence="1">Multi-pass membrane protein</topology>
    </subcellularLocation>
</comment>
<evidence type="ECO:0000256" key="8">
    <source>
        <dbReference type="SAM" id="Phobius"/>
    </source>
</evidence>
<keyword evidence="3" id="KW-1003">Cell membrane</keyword>
<dbReference type="InterPro" id="IPR011701">
    <property type="entry name" value="MFS"/>
</dbReference>
<dbReference type="Pfam" id="PF07690">
    <property type="entry name" value="MFS_1"/>
    <property type="match status" value="1"/>
</dbReference>
<dbReference type="GO" id="GO:0022857">
    <property type="term" value="F:transmembrane transporter activity"/>
    <property type="evidence" value="ECO:0007669"/>
    <property type="project" value="InterPro"/>
</dbReference>
<feature type="domain" description="Major facilitator superfamily (MFS) profile" evidence="9">
    <location>
        <begin position="64"/>
        <end position="554"/>
    </location>
</feature>
<dbReference type="InterPro" id="IPR020846">
    <property type="entry name" value="MFS_dom"/>
</dbReference>
<evidence type="ECO:0000313" key="10">
    <source>
        <dbReference type="EMBL" id="PSN59658.1"/>
    </source>
</evidence>
<reference evidence="10 11" key="1">
    <citation type="journal article" date="2018" name="Front. Microbiol.">
        <title>Genome-Wide Analysis of Corynespora cassiicola Leaf Fall Disease Putative Effectors.</title>
        <authorList>
            <person name="Lopez D."/>
            <person name="Ribeiro S."/>
            <person name="Label P."/>
            <person name="Fumanal B."/>
            <person name="Venisse J.S."/>
            <person name="Kohler A."/>
            <person name="de Oliveira R.R."/>
            <person name="Labutti K."/>
            <person name="Lipzen A."/>
            <person name="Lail K."/>
            <person name="Bauer D."/>
            <person name="Ohm R.A."/>
            <person name="Barry K.W."/>
            <person name="Spatafora J."/>
            <person name="Grigoriev I.V."/>
            <person name="Martin F.M."/>
            <person name="Pujade-Renaud V."/>
        </authorList>
    </citation>
    <scope>NUCLEOTIDE SEQUENCE [LARGE SCALE GENOMIC DNA]</scope>
    <source>
        <strain evidence="10 11">Philippines</strain>
    </source>
</reference>
<evidence type="ECO:0000256" key="7">
    <source>
        <dbReference type="SAM" id="MobiDB-lite"/>
    </source>
</evidence>
<feature type="region of interest" description="Disordered" evidence="7">
    <location>
        <begin position="26"/>
        <end position="51"/>
    </location>
</feature>
<dbReference type="Gene3D" id="1.20.1250.20">
    <property type="entry name" value="MFS general substrate transporter like domains"/>
    <property type="match status" value="1"/>
</dbReference>
<feature type="transmembrane region" description="Helical" evidence="8">
    <location>
        <begin position="154"/>
        <end position="175"/>
    </location>
</feature>
<dbReference type="GO" id="GO:0005886">
    <property type="term" value="C:plasma membrane"/>
    <property type="evidence" value="ECO:0007669"/>
    <property type="project" value="UniProtKB-SubCell"/>
</dbReference>
<keyword evidence="11" id="KW-1185">Reference proteome</keyword>
<feature type="transmembrane region" description="Helical" evidence="8">
    <location>
        <begin position="284"/>
        <end position="303"/>
    </location>
</feature>
<feature type="transmembrane region" description="Helical" evidence="8">
    <location>
        <begin position="221"/>
        <end position="240"/>
    </location>
</feature>
<comment type="similarity">
    <text evidence="2">Belongs to the major facilitator superfamily. TCR/Tet family.</text>
</comment>
<keyword evidence="6 8" id="KW-0472">Membrane</keyword>
<dbReference type="PROSITE" id="PS50850">
    <property type="entry name" value="MFS"/>
    <property type="match status" value="1"/>
</dbReference>
<dbReference type="InterPro" id="IPR036259">
    <property type="entry name" value="MFS_trans_sf"/>
</dbReference>
<feature type="transmembrane region" description="Helical" evidence="8">
    <location>
        <begin position="187"/>
        <end position="209"/>
    </location>
</feature>
<evidence type="ECO:0000259" key="9">
    <source>
        <dbReference type="PROSITE" id="PS50850"/>
    </source>
</evidence>
<proteinExistence type="inferred from homology"/>
<feature type="transmembrane region" description="Helical" evidence="8">
    <location>
        <begin position="414"/>
        <end position="438"/>
    </location>
</feature>
<feature type="transmembrane region" description="Helical" evidence="8">
    <location>
        <begin position="450"/>
        <end position="474"/>
    </location>
</feature>
<keyword evidence="4 8" id="KW-0812">Transmembrane</keyword>
<protein>
    <recommendedName>
        <fullName evidence="9">Major facilitator superfamily (MFS) profile domain-containing protein</fullName>
    </recommendedName>
</protein>
<dbReference type="OrthoDB" id="10021397at2759"/>
<dbReference type="FunFam" id="1.20.1720.10:FF:000014">
    <property type="entry name" value="MFS drug transporter, putative"/>
    <property type="match status" value="1"/>
</dbReference>
<name>A0A2T2N3R0_CORCC</name>
<dbReference type="EMBL" id="KZ678154">
    <property type="protein sequence ID" value="PSN59658.1"/>
    <property type="molecule type" value="Genomic_DNA"/>
</dbReference>
<feature type="transmembrane region" description="Helical" evidence="8">
    <location>
        <begin position="68"/>
        <end position="90"/>
    </location>
</feature>
<evidence type="ECO:0000313" key="11">
    <source>
        <dbReference type="Proteomes" id="UP000240883"/>
    </source>
</evidence>
<feature type="transmembrane region" description="Helical" evidence="8">
    <location>
        <begin position="324"/>
        <end position="343"/>
    </location>
</feature>
<evidence type="ECO:0000256" key="6">
    <source>
        <dbReference type="ARBA" id="ARBA00023136"/>
    </source>
</evidence>
<evidence type="ECO:0000256" key="5">
    <source>
        <dbReference type="ARBA" id="ARBA00022989"/>
    </source>
</evidence>
<feature type="transmembrane region" description="Helical" evidence="8">
    <location>
        <begin position="129"/>
        <end position="148"/>
    </location>
</feature>
<organism evidence="10 11">
    <name type="scientific">Corynespora cassiicola Philippines</name>
    <dbReference type="NCBI Taxonomy" id="1448308"/>
    <lineage>
        <taxon>Eukaryota</taxon>
        <taxon>Fungi</taxon>
        <taxon>Dikarya</taxon>
        <taxon>Ascomycota</taxon>
        <taxon>Pezizomycotina</taxon>
        <taxon>Dothideomycetes</taxon>
        <taxon>Pleosporomycetidae</taxon>
        <taxon>Pleosporales</taxon>
        <taxon>Corynesporascaceae</taxon>
        <taxon>Corynespora</taxon>
    </lineage>
</organism>
<feature type="transmembrane region" description="Helical" evidence="8">
    <location>
        <begin position="252"/>
        <end position="272"/>
    </location>
</feature>
<feature type="region of interest" description="Disordered" evidence="7">
    <location>
        <begin position="574"/>
        <end position="594"/>
    </location>
</feature>
<evidence type="ECO:0000256" key="3">
    <source>
        <dbReference type="ARBA" id="ARBA00022475"/>
    </source>
</evidence>
<keyword evidence="5 8" id="KW-1133">Transmembrane helix</keyword>
<dbReference type="AlphaFoldDB" id="A0A2T2N3R0"/>
<dbReference type="PANTHER" id="PTHR23501:SF102">
    <property type="entry name" value="DRUG TRANSPORTER, PUTATIVE (AFU_ORTHOLOGUE AFUA_3G08530)-RELATED"/>
    <property type="match status" value="1"/>
</dbReference>
<feature type="transmembrane region" description="Helical" evidence="8">
    <location>
        <begin position="388"/>
        <end position="408"/>
    </location>
</feature>
<feature type="compositionally biased region" description="Polar residues" evidence="7">
    <location>
        <begin position="26"/>
        <end position="42"/>
    </location>
</feature>